<accession>A0A8J3XJ20</accession>
<evidence type="ECO:0000256" key="1">
    <source>
        <dbReference type="SAM" id="MobiDB-lite"/>
    </source>
</evidence>
<dbReference type="EMBL" id="BOOP01000048">
    <property type="protein sequence ID" value="GII42964.1"/>
    <property type="molecule type" value="Genomic_DNA"/>
</dbReference>
<proteinExistence type="predicted"/>
<name>A0A8J3XJ20_9ACTN</name>
<organism evidence="2 3">
    <name type="scientific">Planotetraspora phitsanulokensis</name>
    <dbReference type="NCBI Taxonomy" id="575192"/>
    <lineage>
        <taxon>Bacteria</taxon>
        <taxon>Bacillati</taxon>
        <taxon>Actinomycetota</taxon>
        <taxon>Actinomycetes</taxon>
        <taxon>Streptosporangiales</taxon>
        <taxon>Streptosporangiaceae</taxon>
        <taxon>Planotetraspora</taxon>
    </lineage>
</organism>
<reference evidence="2 3" key="1">
    <citation type="submission" date="2021-01" db="EMBL/GenBank/DDBJ databases">
        <title>Whole genome shotgun sequence of Planotetraspora phitsanulokensis NBRC 104273.</title>
        <authorList>
            <person name="Komaki H."/>
            <person name="Tamura T."/>
        </authorList>
    </citation>
    <scope>NUCLEOTIDE SEQUENCE [LARGE SCALE GENOMIC DNA]</scope>
    <source>
        <strain evidence="2 3">NBRC 104273</strain>
    </source>
</reference>
<feature type="region of interest" description="Disordered" evidence="1">
    <location>
        <begin position="1"/>
        <end position="26"/>
    </location>
</feature>
<dbReference type="AlphaFoldDB" id="A0A8J3XJ20"/>
<sequence length="217" mass="24097">MEHADAVDVWVAEGEKGECPPEPDEPQLRWRPGDPRVCGRCRATTRNALLEIEAFAAKLAAEVDGFRPPSKWSRVSGSRPKPDVSPVSDLLEAMTGELVDFEDRARTITFAPERLTGARSAVARSRSIAWLVERLDSVLAREELTGLVEWSLAHRMKLERLVGDEPPDWTPARCRCGERSLRWDVQAGFYVCGACEAHVSEAEATGRVDDEAGAWTR</sequence>
<evidence type="ECO:0000313" key="3">
    <source>
        <dbReference type="Proteomes" id="UP000622547"/>
    </source>
</evidence>
<gene>
    <name evidence="2" type="ORF">Pph01_79670</name>
</gene>
<keyword evidence="3" id="KW-1185">Reference proteome</keyword>
<evidence type="ECO:0000313" key="2">
    <source>
        <dbReference type="EMBL" id="GII42964.1"/>
    </source>
</evidence>
<comment type="caution">
    <text evidence="2">The sequence shown here is derived from an EMBL/GenBank/DDBJ whole genome shotgun (WGS) entry which is preliminary data.</text>
</comment>
<dbReference type="Proteomes" id="UP000622547">
    <property type="component" value="Unassembled WGS sequence"/>
</dbReference>
<protein>
    <submittedName>
        <fullName evidence="2">Uncharacterized protein</fullName>
    </submittedName>
</protein>